<feature type="compositionally biased region" description="Polar residues" evidence="4">
    <location>
        <begin position="20"/>
        <end position="37"/>
    </location>
</feature>
<dbReference type="OrthoDB" id="1911504at2759"/>
<evidence type="ECO:0000256" key="3">
    <source>
        <dbReference type="PROSITE-ProRule" id="PRU00708"/>
    </source>
</evidence>
<dbReference type="Gene3D" id="1.25.40.10">
    <property type="entry name" value="Tetratricopeptide repeat domain"/>
    <property type="match status" value="1"/>
</dbReference>
<dbReference type="PANTHER" id="PTHR47003">
    <property type="entry name" value="OS01G0970900 PROTEIN"/>
    <property type="match status" value="1"/>
</dbReference>
<proteinExistence type="predicted"/>
<gene>
    <name evidence="5" type="ORF">FCM35_KLT04245</name>
</gene>
<dbReference type="InterPro" id="IPR002885">
    <property type="entry name" value="PPR_rpt"/>
</dbReference>
<dbReference type="EMBL" id="SWLB01000013">
    <property type="protein sequence ID" value="KAF3330891.1"/>
    <property type="molecule type" value="Genomic_DNA"/>
</dbReference>
<protein>
    <submittedName>
        <fullName evidence="5">Pentatricopeptide repeat-containing protein</fullName>
    </submittedName>
</protein>
<feature type="repeat" description="PPR" evidence="3">
    <location>
        <begin position="252"/>
        <end position="286"/>
    </location>
</feature>
<sequence>MLADSVEPQRHKPLLVFQSEPRSGSTSPLQSISTLRESTSSPMLPSRRRRGSSPDPPSKRRRTGSSPDPSSKRPRTGSRSRSRSDSRHRRRSPSRSPPSSHPPRRAPVFPSHHDHPDLPENLRVLCEILSSPSHSLLSLLDNTGIRVTKSDVETVLRLSYSHPGPAITFFRWAGERHLDHMHSPYAWNLVVDMLGKNLHFDTMWDTVCSMRDLNLLSLATFASIFASLAADGRAEEALAAFRVLPLYGIPRDTVALNSLLAAMCRAGLLRDARAVLHESVMAGVRLDADSFAVLLEGFENEKDAKFAQKVFMTWSTTIG</sequence>
<reference evidence="5" key="1">
    <citation type="submission" date="2020-01" db="EMBL/GenBank/DDBJ databases">
        <title>Genome sequence of Kobresia littledalei, the first chromosome-level genome in the family Cyperaceae.</title>
        <authorList>
            <person name="Qu G."/>
        </authorList>
    </citation>
    <scope>NUCLEOTIDE SEQUENCE</scope>
    <source>
        <strain evidence="5">C.B.Clarke</strain>
        <tissue evidence="5">Leaf</tissue>
    </source>
</reference>
<keyword evidence="1" id="KW-0677">Repeat</keyword>
<keyword evidence="2" id="KW-0809">Transit peptide</keyword>
<dbReference type="InterPro" id="IPR044578">
    <property type="entry name" value="BIR6-like"/>
</dbReference>
<evidence type="ECO:0000313" key="6">
    <source>
        <dbReference type="Proteomes" id="UP000623129"/>
    </source>
</evidence>
<evidence type="ECO:0000313" key="5">
    <source>
        <dbReference type="EMBL" id="KAF3330891.1"/>
    </source>
</evidence>
<evidence type="ECO:0000256" key="4">
    <source>
        <dbReference type="SAM" id="MobiDB-lite"/>
    </source>
</evidence>
<evidence type="ECO:0000256" key="2">
    <source>
        <dbReference type="ARBA" id="ARBA00022946"/>
    </source>
</evidence>
<dbReference type="PROSITE" id="PS51375">
    <property type="entry name" value="PPR"/>
    <property type="match status" value="1"/>
</dbReference>
<dbReference type="NCBIfam" id="TIGR00756">
    <property type="entry name" value="PPR"/>
    <property type="match status" value="1"/>
</dbReference>
<organism evidence="5 6">
    <name type="scientific">Carex littledalei</name>
    <dbReference type="NCBI Taxonomy" id="544730"/>
    <lineage>
        <taxon>Eukaryota</taxon>
        <taxon>Viridiplantae</taxon>
        <taxon>Streptophyta</taxon>
        <taxon>Embryophyta</taxon>
        <taxon>Tracheophyta</taxon>
        <taxon>Spermatophyta</taxon>
        <taxon>Magnoliopsida</taxon>
        <taxon>Liliopsida</taxon>
        <taxon>Poales</taxon>
        <taxon>Cyperaceae</taxon>
        <taxon>Cyperoideae</taxon>
        <taxon>Cariceae</taxon>
        <taxon>Carex</taxon>
        <taxon>Carex subgen. Euthyceras</taxon>
    </lineage>
</organism>
<dbReference type="InterPro" id="IPR011990">
    <property type="entry name" value="TPR-like_helical_dom_sf"/>
</dbReference>
<dbReference type="Proteomes" id="UP000623129">
    <property type="component" value="Unassembled WGS sequence"/>
</dbReference>
<dbReference type="Pfam" id="PF01535">
    <property type="entry name" value="PPR"/>
    <property type="match status" value="1"/>
</dbReference>
<keyword evidence="6" id="KW-1185">Reference proteome</keyword>
<dbReference type="AlphaFoldDB" id="A0A833R6V5"/>
<feature type="region of interest" description="Disordered" evidence="4">
    <location>
        <begin position="1"/>
        <end position="116"/>
    </location>
</feature>
<dbReference type="PANTHER" id="PTHR47003:SF3">
    <property type="entry name" value="SMALL RIBOSOMAL SUBUNIT PROTEIN MS81 (RPPR8)"/>
    <property type="match status" value="1"/>
</dbReference>
<feature type="compositionally biased region" description="Basic residues" evidence="4">
    <location>
        <begin position="72"/>
        <end position="93"/>
    </location>
</feature>
<accession>A0A833R6V5</accession>
<comment type="caution">
    <text evidence="5">The sequence shown here is derived from an EMBL/GenBank/DDBJ whole genome shotgun (WGS) entry which is preliminary data.</text>
</comment>
<dbReference type="GO" id="GO:0008380">
    <property type="term" value="P:RNA splicing"/>
    <property type="evidence" value="ECO:0007669"/>
    <property type="project" value="InterPro"/>
</dbReference>
<evidence type="ECO:0000256" key="1">
    <source>
        <dbReference type="ARBA" id="ARBA00022737"/>
    </source>
</evidence>
<name>A0A833R6V5_9POAL</name>